<dbReference type="GO" id="GO:0004722">
    <property type="term" value="F:protein serine/threonine phosphatase activity"/>
    <property type="evidence" value="ECO:0007669"/>
    <property type="project" value="InterPro"/>
</dbReference>
<dbReference type="SUPFAM" id="SSF81606">
    <property type="entry name" value="PP2C-like"/>
    <property type="match status" value="1"/>
</dbReference>
<dbReference type="InterPro" id="IPR001932">
    <property type="entry name" value="PPM-type_phosphatase-like_dom"/>
</dbReference>
<gene>
    <name evidence="2" type="ORF">C7959_11922</name>
</gene>
<proteinExistence type="predicted"/>
<name>A0A4R8H280_9FIRM</name>
<dbReference type="PROSITE" id="PS51746">
    <property type="entry name" value="PPM_2"/>
    <property type="match status" value="1"/>
</dbReference>
<dbReference type="EMBL" id="SOEG01000019">
    <property type="protein sequence ID" value="TDX49201.1"/>
    <property type="molecule type" value="Genomic_DNA"/>
</dbReference>
<dbReference type="PANTHER" id="PTHR13832">
    <property type="entry name" value="PROTEIN PHOSPHATASE 2C"/>
    <property type="match status" value="1"/>
</dbReference>
<dbReference type="SMART" id="SM00332">
    <property type="entry name" value="PP2Cc"/>
    <property type="match status" value="1"/>
</dbReference>
<dbReference type="NCBIfam" id="NF033484">
    <property type="entry name" value="Stp1_PP2C_phos"/>
    <property type="match status" value="1"/>
</dbReference>
<dbReference type="AlphaFoldDB" id="A0A4R8H280"/>
<dbReference type="RefSeq" id="WP_134117392.1">
    <property type="nucleotide sequence ID" value="NZ_SOEG01000019.1"/>
</dbReference>
<sequence>MKYVAASEKGKVRNKNEDKYLALNKQDFDIIAVADGMGGHKGGDIASSLAVQRIKNYNFNSDQLKEDIITCIELANKDIKNKSLKDEECQGMGTTLTLGVIKDRIITIGHIGDSRAYLFRNQQLTQLTEDHSYVGELLRKNIINKEEAKNHPKKNLLMRSLGIDNSVEVDLLSLELKSEDLILICSDGLTNMLSDKEIEEILSSEEGLKVKVEKMIFLANQEGGYDNITVVIYKSN</sequence>
<accession>A0A4R8H280</accession>
<evidence type="ECO:0000313" key="3">
    <source>
        <dbReference type="Proteomes" id="UP000295832"/>
    </source>
</evidence>
<evidence type="ECO:0000313" key="2">
    <source>
        <dbReference type="EMBL" id="TDX49201.1"/>
    </source>
</evidence>
<dbReference type="Pfam" id="PF13672">
    <property type="entry name" value="PP2C_2"/>
    <property type="match status" value="1"/>
</dbReference>
<dbReference type="CDD" id="cd00143">
    <property type="entry name" value="PP2Cc"/>
    <property type="match status" value="1"/>
</dbReference>
<comment type="caution">
    <text evidence="2">The sequence shown here is derived from an EMBL/GenBank/DDBJ whole genome shotgun (WGS) entry which is preliminary data.</text>
</comment>
<keyword evidence="3" id="KW-1185">Reference proteome</keyword>
<reference evidence="2 3" key="1">
    <citation type="submission" date="2019-03" db="EMBL/GenBank/DDBJ databases">
        <title>Subsurface microbial communities from deep shales in Ohio and West Virginia, USA.</title>
        <authorList>
            <person name="Wrighton K."/>
        </authorList>
    </citation>
    <scope>NUCLEOTIDE SEQUENCE [LARGE SCALE GENOMIC DNA]</scope>
    <source>
        <strain evidence="2 3">MSL 6dP</strain>
    </source>
</reference>
<organism evidence="2 3">
    <name type="scientific">Orenia marismortui</name>
    <dbReference type="NCBI Taxonomy" id="46469"/>
    <lineage>
        <taxon>Bacteria</taxon>
        <taxon>Bacillati</taxon>
        <taxon>Bacillota</taxon>
        <taxon>Clostridia</taxon>
        <taxon>Halanaerobiales</taxon>
        <taxon>Halobacteroidaceae</taxon>
        <taxon>Orenia</taxon>
    </lineage>
</organism>
<dbReference type="Proteomes" id="UP000295832">
    <property type="component" value="Unassembled WGS sequence"/>
</dbReference>
<dbReference type="SMART" id="SM00331">
    <property type="entry name" value="PP2C_SIG"/>
    <property type="match status" value="1"/>
</dbReference>
<dbReference type="InterPro" id="IPR036457">
    <property type="entry name" value="PPM-type-like_dom_sf"/>
</dbReference>
<feature type="domain" description="PPM-type phosphatase" evidence="1">
    <location>
        <begin position="2"/>
        <end position="235"/>
    </location>
</feature>
<dbReference type="STRING" id="926561.GCA_000379025_00099"/>
<dbReference type="PANTHER" id="PTHR13832:SF860">
    <property type="entry name" value="PROTEIN PHOSPHATASE PHPP"/>
    <property type="match status" value="1"/>
</dbReference>
<protein>
    <submittedName>
        <fullName evidence="2">Protein phosphatase</fullName>
    </submittedName>
</protein>
<dbReference type="InterPro" id="IPR015655">
    <property type="entry name" value="PP2C"/>
</dbReference>
<dbReference type="Gene3D" id="3.60.40.10">
    <property type="entry name" value="PPM-type phosphatase domain"/>
    <property type="match status" value="1"/>
</dbReference>
<evidence type="ECO:0000259" key="1">
    <source>
        <dbReference type="PROSITE" id="PS51746"/>
    </source>
</evidence>